<dbReference type="AlphaFoldDB" id="A0ABD0PUN7"/>
<evidence type="ECO:0000256" key="1">
    <source>
        <dbReference type="SAM" id="MobiDB-lite"/>
    </source>
</evidence>
<proteinExistence type="predicted"/>
<evidence type="ECO:0000313" key="2">
    <source>
        <dbReference type="EMBL" id="KAL0177743.1"/>
    </source>
</evidence>
<feature type="region of interest" description="Disordered" evidence="1">
    <location>
        <begin position="40"/>
        <end position="65"/>
    </location>
</feature>
<accession>A0ABD0PUN7</accession>
<sequence>DSDELHSHILPEILSVLQGLKAENATLKQEIQQISTSIETPRRSVTPVPVPRTKVPQPIRSQEPAAYPGDVFQHRSVQCKQLTRQMRDFTLTPNHRVTPREPSQPAEAVHYYEDNPSFRHGHYPGEGEITYHSNLRLHLELRWYTCKKGFTGDLHLPYP</sequence>
<protein>
    <submittedName>
        <fullName evidence="2">Uncharacterized protein</fullName>
    </submittedName>
</protein>
<feature type="non-terminal residue" evidence="2">
    <location>
        <position position="159"/>
    </location>
</feature>
<feature type="non-terminal residue" evidence="2">
    <location>
        <position position="1"/>
    </location>
</feature>
<organism evidence="2 3">
    <name type="scientific">Cirrhinus mrigala</name>
    <name type="common">Mrigala</name>
    <dbReference type="NCBI Taxonomy" id="683832"/>
    <lineage>
        <taxon>Eukaryota</taxon>
        <taxon>Metazoa</taxon>
        <taxon>Chordata</taxon>
        <taxon>Craniata</taxon>
        <taxon>Vertebrata</taxon>
        <taxon>Euteleostomi</taxon>
        <taxon>Actinopterygii</taxon>
        <taxon>Neopterygii</taxon>
        <taxon>Teleostei</taxon>
        <taxon>Ostariophysi</taxon>
        <taxon>Cypriniformes</taxon>
        <taxon>Cyprinidae</taxon>
        <taxon>Labeoninae</taxon>
        <taxon>Labeonini</taxon>
        <taxon>Cirrhinus</taxon>
    </lineage>
</organism>
<feature type="compositionally biased region" description="Low complexity" evidence="1">
    <location>
        <begin position="43"/>
        <end position="58"/>
    </location>
</feature>
<gene>
    <name evidence="2" type="ORF">M9458_026637</name>
</gene>
<name>A0ABD0PUN7_CIRMR</name>
<reference evidence="2 3" key="1">
    <citation type="submission" date="2024-05" db="EMBL/GenBank/DDBJ databases">
        <title>Genome sequencing and assembly of Indian major carp, Cirrhinus mrigala (Hamilton, 1822).</title>
        <authorList>
            <person name="Mohindra V."/>
            <person name="Chowdhury L.M."/>
            <person name="Lal K."/>
            <person name="Jena J.K."/>
        </authorList>
    </citation>
    <scope>NUCLEOTIDE SEQUENCE [LARGE SCALE GENOMIC DNA]</scope>
    <source>
        <strain evidence="2">CM1030</strain>
        <tissue evidence="2">Blood</tissue>
    </source>
</reference>
<evidence type="ECO:0000313" key="3">
    <source>
        <dbReference type="Proteomes" id="UP001529510"/>
    </source>
</evidence>
<dbReference type="EMBL" id="JAMKFB020000013">
    <property type="protein sequence ID" value="KAL0177743.1"/>
    <property type="molecule type" value="Genomic_DNA"/>
</dbReference>
<comment type="caution">
    <text evidence="2">The sequence shown here is derived from an EMBL/GenBank/DDBJ whole genome shotgun (WGS) entry which is preliminary data.</text>
</comment>
<dbReference type="Proteomes" id="UP001529510">
    <property type="component" value="Unassembled WGS sequence"/>
</dbReference>
<keyword evidence="3" id="KW-1185">Reference proteome</keyword>